<reference evidence="2" key="1">
    <citation type="journal article" date="2019" name="Int. J. Syst. Evol. Microbiol.">
        <title>The Global Catalogue of Microorganisms (GCM) 10K type strain sequencing project: providing services to taxonomists for standard genome sequencing and annotation.</title>
        <authorList>
            <consortium name="The Broad Institute Genomics Platform"/>
            <consortium name="The Broad Institute Genome Sequencing Center for Infectious Disease"/>
            <person name="Wu L."/>
            <person name="Ma J."/>
        </authorList>
    </citation>
    <scope>NUCLEOTIDE SEQUENCE [LARGE SCALE GENOMIC DNA]</scope>
    <source>
        <strain evidence="2">CCUG 59778</strain>
    </source>
</reference>
<dbReference type="RefSeq" id="WP_378249828.1">
    <property type="nucleotide sequence ID" value="NZ_JBHSKF010000013.1"/>
</dbReference>
<comment type="caution">
    <text evidence="1">The sequence shown here is derived from an EMBL/GenBank/DDBJ whole genome shotgun (WGS) entry which is preliminary data.</text>
</comment>
<keyword evidence="2" id="KW-1185">Reference proteome</keyword>
<accession>A0ABW0EUN6</accession>
<gene>
    <name evidence="1" type="ORF">ACFPM7_23130</name>
</gene>
<protein>
    <recommendedName>
        <fullName evidence="3">Copper chaperone CopZ</fullName>
    </recommendedName>
</protein>
<sequence length="73" mass="7591">MKLTRTTVPPELPSPAVLAAARLGAELGHEVAVDLAGCDIEVTAAGISRADLAARLARALAEPRFDGWRIAAE</sequence>
<evidence type="ECO:0000313" key="1">
    <source>
        <dbReference type="EMBL" id="MFC5289960.1"/>
    </source>
</evidence>
<dbReference type="EMBL" id="JBHSKF010000013">
    <property type="protein sequence ID" value="MFC5289960.1"/>
    <property type="molecule type" value="Genomic_DNA"/>
</dbReference>
<evidence type="ECO:0008006" key="3">
    <source>
        <dbReference type="Google" id="ProtNLM"/>
    </source>
</evidence>
<proteinExistence type="predicted"/>
<dbReference type="Proteomes" id="UP001596157">
    <property type="component" value="Unassembled WGS sequence"/>
</dbReference>
<evidence type="ECO:0000313" key="2">
    <source>
        <dbReference type="Proteomes" id="UP001596157"/>
    </source>
</evidence>
<organism evidence="1 2">
    <name type="scientific">Actinokineospora guangxiensis</name>
    <dbReference type="NCBI Taxonomy" id="1490288"/>
    <lineage>
        <taxon>Bacteria</taxon>
        <taxon>Bacillati</taxon>
        <taxon>Actinomycetota</taxon>
        <taxon>Actinomycetes</taxon>
        <taxon>Pseudonocardiales</taxon>
        <taxon>Pseudonocardiaceae</taxon>
        <taxon>Actinokineospora</taxon>
    </lineage>
</organism>
<name>A0ABW0EUN6_9PSEU</name>